<dbReference type="InterPro" id="IPR036259">
    <property type="entry name" value="MFS_trans_sf"/>
</dbReference>
<feature type="domain" description="Major facilitator superfamily (MFS) profile" evidence="6">
    <location>
        <begin position="14"/>
        <end position="387"/>
    </location>
</feature>
<dbReference type="Pfam" id="PF12832">
    <property type="entry name" value="MFS_1_like"/>
    <property type="match status" value="1"/>
</dbReference>
<dbReference type="Gene3D" id="1.20.1250.20">
    <property type="entry name" value="MFS general substrate transporter like domains"/>
    <property type="match status" value="1"/>
</dbReference>
<name>A0A841FQD8_9ACTN</name>
<feature type="transmembrane region" description="Helical" evidence="5">
    <location>
        <begin position="143"/>
        <end position="161"/>
    </location>
</feature>
<dbReference type="InterPro" id="IPR011701">
    <property type="entry name" value="MFS"/>
</dbReference>
<dbReference type="InterPro" id="IPR020846">
    <property type="entry name" value="MFS_dom"/>
</dbReference>
<evidence type="ECO:0000256" key="5">
    <source>
        <dbReference type="SAM" id="Phobius"/>
    </source>
</evidence>
<feature type="transmembrane region" description="Helical" evidence="5">
    <location>
        <begin position="101"/>
        <end position="122"/>
    </location>
</feature>
<dbReference type="SUPFAM" id="SSF103473">
    <property type="entry name" value="MFS general substrate transporter"/>
    <property type="match status" value="1"/>
</dbReference>
<keyword evidence="8" id="KW-1185">Reference proteome</keyword>
<evidence type="ECO:0000256" key="4">
    <source>
        <dbReference type="ARBA" id="ARBA00023136"/>
    </source>
</evidence>
<comment type="subcellular location">
    <subcellularLocation>
        <location evidence="1">Cell membrane</location>
        <topology evidence="1">Multi-pass membrane protein</topology>
    </subcellularLocation>
</comment>
<comment type="caution">
    <text evidence="7">The sequence shown here is derived from an EMBL/GenBank/DDBJ whole genome shotgun (WGS) entry which is preliminary data.</text>
</comment>
<evidence type="ECO:0000313" key="8">
    <source>
        <dbReference type="Proteomes" id="UP000548476"/>
    </source>
</evidence>
<dbReference type="Proteomes" id="UP000548476">
    <property type="component" value="Unassembled WGS sequence"/>
</dbReference>
<dbReference type="PROSITE" id="PS50850">
    <property type="entry name" value="MFS"/>
    <property type="match status" value="1"/>
</dbReference>
<evidence type="ECO:0000313" key="7">
    <source>
        <dbReference type="EMBL" id="MBB6039501.1"/>
    </source>
</evidence>
<organism evidence="7 8">
    <name type="scientific">Phytomonospora endophytica</name>
    <dbReference type="NCBI Taxonomy" id="714109"/>
    <lineage>
        <taxon>Bacteria</taxon>
        <taxon>Bacillati</taxon>
        <taxon>Actinomycetota</taxon>
        <taxon>Actinomycetes</taxon>
        <taxon>Micromonosporales</taxon>
        <taxon>Micromonosporaceae</taxon>
        <taxon>Phytomonospora</taxon>
    </lineage>
</organism>
<keyword evidence="3 5" id="KW-1133">Transmembrane helix</keyword>
<evidence type="ECO:0000256" key="1">
    <source>
        <dbReference type="ARBA" id="ARBA00004651"/>
    </source>
</evidence>
<accession>A0A841FQD8</accession>
<evidence type="ECO:0000259" key="6">
    <source>
        <dbReference type="PROSITE" id="PS50850"/>
    </source>
</evidence>
<feature type="transmembrane region" description="Helical" evidence="5">
    <location>
        <begin position="277"/>
        <end position="298"/>
    </location>
</feature>
<protein>
    <submittedName>
        <fullName evidence="7">MFS family permease</fullName>
    </submittedName>
</protein>
<dbReference type="Pfam" id="PF07690">
    <property type="entry name" value="MFS_1"/>
    <property type="match status" value="1"/>
</dbReference>
<feature type="transmembrane region" description="Helical" evidence="5">
    <location>
        <begin position="363"/>
        <end position="386"/>
    </location>
</feature>
<sequence>MNLTPYKKVFALPGVTALILVGSAARFPIAAAGMTMLFHVRDTLGRNYFEAGLVAAVLTIGVAVGSTVTGRIIDKVGLRPVIAVTTATATLFWVSATVLPYQVLLIVAFPAGLLSLPAFSAIRQGLAAMVPADMRRTAYSLDSMGVEVAFIIAPAAAIFVAGQNSRVAMVGVAALITISGTLLFRLNPPTKSAAELAEMAGQARPPRKVWLRGPMVAMLIGAVAATVALGGSEVSMVALLTKHGQAAQAGIVLGLWAAFSLIGGFVYGAIHREVHPLLLLGGMCAMLLPVALATNWWFMVLATVPPGLLCAPALASMVDRVSRIVPPAVRGEAMGLHGSAITIGGAIGAPAVGAVIDGFGPEWGFVAAGGAGVVIAVIGLVLMTFWRGPAGQAQPTAAVQDALAKPGDVLPEAA</sequence>
<dbReference type="InterPro" id="IPR024989">
    <property type="entry name" value="MFS_assoc_dom"/>
</dbReference>
<gene>
    <name evidence="7" type="ORF">HNR73_007396</name>
</gene>
<dbReference type="AlphaFoldDB" id="A0A841FQD8"/>
<evidence type="ECO:0000256" key="3">
    <source>
        <dbReference type="ARBA" id="ARBA00022989"/>
    </source>
</evidence>
<feature type="transmembrane region" description="Helical" evidence="5">
    <location>
        <begin position="249"/>
        <end position="270"/>
    </location>
</feature>
<feature type="transmembrane region" description="Helical" evidence="5">
    <location>
        <begin position="48"/>
        <end position="69"/>
    </location>
</feature>
<proteinExistence type="predicted"/>
<dbReference type="GO" id="GO:0022857">
    <property type="term" value="F:transmembrane transporter activity"/>
    <property type="evidence" value="ECO:0007669"/>
    <property type="project" value="InterPro"/>
</dbReference>
<dbReference type="PANTHER" id="PTHR23542">
    <property type="match status" value="1"/>
</dbReference>
<feature type="transmembrane region" description="Helical" evidence="5">
    <location>
        <begin position="76"/>
        <end position="95"/>
    </location>
</feature>
<keyword evidence="2 5" id="KW-0812">Transmembrane</keyword>
<dbReference type="RefSeq" id="WP_184792575.1">
    <property type="nucleotide sequence ID" value="NZ_BONT01000084.1"/>
</dbReference>
<feature type="transmembrane region" description="Helical" evidence="5">
    <location>
        <begin position="209"/>
        <end position="229"/>
    </location>
</feature>
<evidence type="ECO:0000256" key="2">
    <source>
        <dbReference type="ARBA" id="ARBA00022692"/>
    </source>
</evidence>
<keyword evidence="4 5" id="KW-0472">Membrane</keyword>
<dbReference type="PANTHER" id="PTHR23542:SF1">
    <property type="entry name" value="MAJOR FACILITATOR SUPERFAMILY (MFS) PROFILE DOMAIN-CONTAINING PROTEIN"/>
    <property type="match status" value="1"/>
</dbReference>
<reference evidence="7 8" key="1">
    <citation type="submission" date="2020-08" db="EMBL/GenBank/DDBJ databases">
        <title>Genomic Encyclopedia of Type Strains, Phase IV (KMG-IV): sequencing the most valuable type-strain genomes for metagenomic binning, comparative biology and taxonomic classification.</title>
        <authorList>
            <person name="Goeker M."/>
        </authorList>
    </citation>
    <scope>NUCLEOTIDE SEQUENCE [LARGE SCALE GENOMIC DNA]</scope>
    <source>
        <strain evidence="7 8">YIM 65646</strain>
    </source>
</reference>
<feature type="transmembrane region" description="Helical" evidence="5">
    <location>
        <begin position="167"/>
        <end position="188"/>
    </location>
</feature>
<dbReference type="EMBL" id="JACHGT010000022">
    <property type="protein sequence ID" value="MBB6039501.1"/>
    <property type="molecule type" value="Genomic_DNA"/>
</dbReference>
<dbReference type="GO" id="GO:0005886">
    <property type="term" value="C:plasma membrane"/>
    <property type="evidence" value="ECO:0007669"/>
    <property type="project" value="UniProtKB-SubCell"/>
</dbReference>